<evidence type="ECO:0000313" key="1">
    <source>
        <dbReference type="EMBL" id="KIM43155.1"/>
    </source>
</evidence>
<reference evidence="1 2" key="1">
    <citation type="submission" date="2014-04" db="EMBL/GenBank/DDBJ databases">
        <authorList>
            <consortium name="DOE Joint Genome Institute"/>
            <person name="Kuo A."/>
            <person name="Gay G."/>
            <person name="Dore J."/>
            <person name="Kohler A."/>
            <person name="Nagy L.G."/>
            <person name="Floudas D."/>
            <person name="Copeland A."/>
            <person name="Barry K.W."/>
            <person name="Cichocki N."/>
            <person name="Veneault-Fourrey C."/>
            <person name="LaButti K."/>
            <person name="Lindquist E.A."/>
            <person name="Lipzen A."/>
            <person name="Lundell T."/>
            <person name="Morin E."/>
            <person name="Murat C."/>
            <person name="Sun H."/>
            <person name="Tunlid A."/>
            <person name="Henrissat B."/>
            <person name="Grigoriev I.V."/>
            <person name="Hibbett D.S."/>
            <person name="Martin F."/>
            <person name="Nordberg H.P."/>
            <person name="Cantor M.N."/>
            <person name="Hua S.X."/>
        </authorList>
    </citation>
    <scope>NUCLEOTIDE SEQUENCE [LARGE SCALE GENOMIC DNA]</scope>
    <source>
        <strain evidence="2">h7</strain>
    </source>
</reference>
<feature type="non-terminal residue" evidence="1">
    <location>
        <position position="162"/>
    </location>
</feature>
<dbReference type="AlphaFoldDB" id="A0A0C3C2N6"/>
<organism evidence="1 2">
    <name type="scientific">Hebeloma cylindrosporum</name>
    <dbReference type="NCBI Taxonomy" id="76867"/>
    <lineage>
        <taxon>Eukaryota</taxon>
        <taxon>Fungi</taxon>
        <taxon>Dikarya</taxon>
        <taxon>Basidiomycota</taxon>
        <taxon>Agaricomycotina</taxon>
        <taxon>Agaricomycetes</taxon>
        <taxon>Agaricomycetidae</taxon>
        <taxon>Agaricales</taxon>
        <taxon>Agaricineae</taxon>
        <taxon>Hymenogastraceae</taxon>
        <taxon>Hebeloma</taxon>
    </lineage>
</organism>
<dbReference type="Proteomes" id="UP000053424">
    <property type="component" value="Unassembled WGS sequence"/>
</dbReference>
<dbReference type="EMBL" id="KN831776">
    <property type="protein sequence ID" value="KIM43155.1"/>
    <property type="molecule type" value="Genomic_DNA"/>
</dbReference>
<dbReference type="OrthoDB" id="5395091at2759"/>
<sequence length="162" mass="18397">LIDRCNWQLAQLLRYSKPTRISEAIGPLRVVLEGYNRIYGGPAKDAVPILYFAVALSKTPGEEERALREFHDGLSHIDIGPDAPVKNLLWAKSNLARLLRRLNRVTQAEEQEAFARNWVIGHPYAFPPSEIRTTIQDERDNTGAHIVDHPSLVEFFNSINEL</sequence>
<gene>
    <name evidence="1" type="ORF">M413DRAFT_55154</name>
</gene>
<protein>
    <submittedName>
        <fullName evidence="1">Uncharacterized protein</fullName>
    </submittedName>
</protein>
<proteinExistence type="predicted"/>
<keyword evidence="2" id="KW-1185">Reference proteome</keyword>
<evidence type="ECO:0000313" key="2">
    <source>
        <dbReference type="Proteomes" id="UP000053424"/>
    </source>
</evidence>
<dbReference type="HOGENOM" id="CLU_095760_0_0_1"/>
<name>A0A0C3C2N6_HEBCY</name>
<reference evidence="2" key="2">
    <citation type="submission" date="2015-01" db="EMBL/GenBank/DDBJ databases">
        <title>Evolutionary Origins and Diversification of the Mycorrhizal Mutualists.</title>
        <authorList>
            <consortium name="DOE Joint Genome Institute"/>
            <consortium name="Mycorrhizal Genomics Consortium"/>
            <person name="Kohler A."/>
            <person name="Kuo A."/>
            <person name="Nagy L.G."/>
            <person name="Floudas D."/>
            <person name="Copeland A."/>
            <person name="Barry K.W."/>
            <person name="Cichocki N."/>
            <person name="Veneault-Fourrey C."/>
            <person name="LaButti K."/>
            <person name="Lindquist E.A."/>
            <person name="Lipzen A."/>
            <person name="Lundell T."/>
            <person name="Morin E."/>
            <person name="Murat C."/>
            <person name="Riley R."/>
            <person name="Ohm R."/>
            <person name="Sun H."/>
            <person name="Tunlid A."/>
            <person name="Henrissat B."/>
            <person name="Grigoriev I.V."/>
            <person name="Hibbett D.S."/>
            <person name="Martin F."/>
        </authorList>
    </citation>
    <scope>NUCLEOTIDE SEQUENCE [LARGE SCALE GENOMIC DNA]</scope>
    <source>
        <strain evidence="2">h7</strain>
    </source>
</reference>
<dbReference type="STRING" id="686832.A0A0C3C2N6"/>
<feature type="non-terminal residue" evidence="1">
    <location>
        <position position="1"/>
    </location>
</feature>
<accession>A0A0C3C2N6</accession>